<dbReference type="EMBL" id="CP111014">
    <property type="protein sequence ID" value="WAQ98104.1"/>
    <property type="molecule type" value="Genomic_DNA"/>
</dbReference>
<keyword evidence="8" id="KW-1185">Reference proteome</keyword>
<dbReference type="PANTHER" id="PTHR43226">
    <property type="entry name" value="XAA-PRO AMINOPEPTIDASE 3"/>
    <property type="match status" value="1"/>
</dbReference>
<evidence type="ECO:0000256" key="5">
    <source>
        <dbReference type="ARBA" id="ARBA00023211"/>
    </source>
</evidence>
<evidence type="ECO:0000313" key="7">
    <source>
        <dbReference type="EMBL" id="WAQ98104.1"/>
    </source>
</evidence>
<dbReference type="CDD" id="cd01087">
    <property type="entry name" value="Prolidase"/>
    <property type="match status" value="1"/>
</dbReference>
<accession>A0ABY7DNI2</accession>
<keyword evidence="4" id="KW-0378">Hydrolase</keyword>
<dbReference type="SUPFAM" id="SSF53092">
    <property type="entry name" value="Creatinase/prolidase N-terminal domain"/>
    <property type="match status" value="1"/>
</dbReference>
<dbReference type="SMART" id="SM01011">
    <property type="entry name" value="AMP_N"/>
    <property type="match status" value="1"/>
</dbReference>
<dbReference type="InterPro" id="IPR029149">
    <property type="entry name" value="Creatin/AminoP/Spt16_N"/>
</dbReference>
<dbReference type="Pfam" id="PF00557">
    <property type="entry name" value="Peptidase_M24"/>
    <property type="match status" value="1"/>
</dbReference>
<keyword evidence="3" id="KW-0479">Metal-binding</keyword>
<dbReference type="Gene3D" id="3.40.350.10">
    <property type="entry name" value="Creatinase/prolidase N-terminal domain"/>
    <property type="match status" value="1"/>
</dbReference>
<dbReference type="Pfam" id="PF05195">
    <property type="entry name" value="AMP_N"/>
    <property type="match status" value="1"/>
</dbReference>
<reference evidence="7" key="1">
    <citation type="submission" date="2022-11" db="EMBL/GenBank/DDBJ databases">
        <title>Centuries of genome instability and evolution in soft-shell clam transmissible cancer (bioRxiv).</title>
        <authorList>
            <person name="Hart S.F.M."/>
            <person name="Yonemitsu M.A."/>
            <person name="Giersch R.M."/>
            <person name="Beal B.F."/>
            <person name="Arriagada G."/>
            <person name="Davis B.W."/>
            <person name="Ostrander E.A."/>
            <person name="Goff S.P."/>
            <person name="Metzger M.J."/>
        </authorList>
    </citation>
    <scope>NUCLEOTIDE SEQUENCE</scope>
    <source>
        <strain evidence="7">MELC-2E11</strain>
        <tissue evidence="7">Siphon/mantle</tissue>
    </source>
</reference>
<evidence type="ECO:0000256" key="3">
    <source>
        <dbReference type="ARBA" id="ARBA00022723"/>
    </source>
</evidence>
<dbReference type="PANTHER" id="PTHR43226:SF4">
    <property type="entry name" value="XAA-PRO AMINOPEPTIDASE 3"/>
    <property type="match status" value="1"/>
</dbReference>
<dbReference type="InterPro" id="IPR036005">
    <property type="entry name" value="Creatinase/aminopeptidase-like"/>
</dbReference>
<dbReference type="Proteomes" id="UP001164746">
    <property type="component" value="Chromosome 3"/>
</dbReference>
<keyword evidence="5" id="KW-0464">Manganese</keyword>
<dbReference type="Gene3D" id="3.90.230.10">
    <property type="entry name" value="Creatinase/methionine aminopeptidase superfamily"/>
    <property type="match status" value="1"/>
</dbReference>
<evidence type="ECO:0000256" key="1">
    <source>
        <dbReference type="ARBA" id="ARBA00001936"/>
    </source>
</evidence>
<dbReference type="InterPro" id="IPR007865">
    <property type="entry name" value="Aminopep_P_N"/>
</dbReference>
<feature type="domain" description="Aminopeptidase P N-terminal" evidence="6">
    <location>
        <begin position="53"/>
        <end position="196"/>
    </location>
</feature>
<dbReference type="SUPFAM" id="SSF55920">
    <property type="entry name" value="Creatinase/aminopeptidase"/>
    <property type="match status" value="1"/>
</dbReference>
<comment type="cofactor">
    <cofactor evidence="1">
        <name>Mn(2+)</name>
        <dbReference type="ChEBI" id="CHEBI:29035"/>
    </cofactor>
</comment>
<evidence type="ECO:0000256" key="2">
    <source>
        <dbReference type="ARBA" id="ARBA00008766"/>
    </source>
</evidence>
<evidence type="ECO:0000313" key="8">
    <source>
        <dbReference type="Proteomes" id="UP001164746"/>
    </source>
</evidence>
<dbReference type="InterPro" id="IPR052433">
    <property type="entry name" value="X-Pro_dipept-like"/>
</dbReference>
<gene>
    <name evidence="7" type="ORF">MAR_022477</name>
</gene>
<evidence type="ECO:0000259" key="6">
    <source>
        <dbReference type="SMART" id="SM01011"/>
    </source>
</evidence>
<proteinExistence type="inferred from homology"/>
<comment type="similarity">
    <text evidence="2">Belongs to the peptidase M24B family.</text>
</comment>
<name>A0ABY7DNI2_MYAAR</name>
<protein>
    <submittedName>
        <fullName evidence="7">XPP3-like protein</fullName>
    </submittedName>
</protein>
<organism evidence="7 8">
    <name type="scientific">Mya arenaria</name>
    <name type="common">Soft-shell clam</name>
    <dbReference type="NCBI Taxonomy" id="6604"/>
    <lineage>
        <taxon>Eukaryota</taxon>
        <taxon>Metazoa</taxon>
        <taxon>Spiralia</taxon>
        <taxon>Lophotrochozoa</taxon>
        <taxon>Mollusca</taxon>
        <taxon>Bivalvia</taxon>
        <taxon>Autobranchia</taxon>
        <taxon>Heteroconchia</taxon>
        <taxon>Euheterodonta</taxon>
        <taxon>Imparidentia</taxon>
        <taxon>Neoheterodontei</taxon>
        <taxon>Myida</taxon>
        <taxon>Myoidea</taxon>
        <taxon>Myidae</taxon>
        <taxon>Mya</taxon>
    </lineage>
</organism>
<sequence length="474" mass="53777">MAAPMKKMSKFRNCIYWKSQGTVSFTLFKRYFGQPIVQTHPHLIGQDEVTPGINKQEYQQRRTSLISNVVEKTAESIRNHIMIFPSASKVYMTYDIPYPFRQNTEFLYLSGFQEPDSVLVLQTTENGYKSVLFVPKRDPDRELWDGPRSGDTGAVSLTGVSEAHNSDDLEKYLHNYCKTHCDYLVWYSMTKPVHLNFHKSVISEFLKQEGRKSIQNPIQLLHQMRLVKSQAEIKLMKKTCQIASEAFVDVMRCSHANISESTLYAKMDYECRVRGAEILAYPPVVAGAGELVLMDAGCEYHGYTSDITRTWPVSGKFTPAQRRLYLALLDIQEALVTSCRPGVTLAELYQAMMQLLAVRIILLDLVPSSTMAKDELKMKKILCELCPHDVGHYLGMDVHDTPSVSKNRPLEPGMVITIEPGLYIKSTNTMVPEEYRGIGIRIEDNVLITEGDPIVLTADCPKHPDHIEAIMAQR</sequence>
<dbReference type="InterPro" id="IPR000994">
    <property type="entry name" value="Pept_M24"/>
</dbReference>
<evidence type="ECO:0000256" key="4">
    <source>
        <dbReference type="ARBA" id="ARBA00022801"/>
    </source>
</evidence>